<accession>A0A2M8M8S4</accession>
<evidence type="ECO:0000256" key="4">
    <source>
        <dbReference type="ARBA" id="ARBA00022840"/>
    </source>
</evidence>
<keyword evidence="4 5" id="KW-0067">ATP-binding</keyword>
<comment type="caution">
    <text evidence="7">The sequence shown here is derived from an EMBL/GenBank/DDBJ whole genome shotgun (WGS) entry which is preliminary data.</text>
</comment>
<dbReference type="PROSITE" id="PS00107">
    <property type="entry name" value="PROTEIN_KINASE_ATP"/>
    <property type="match status" value="1"/>
</dbReference>
<dbReference type="RefSeq" id="WP_100189564.1">
    <property type="nucleotide sequence ID" value="NZ_PGGD01000001.1"/>
</dbReference>
<evidence type="ECO:0000313" key="7">
    <source>
        <dbReference type="EMBL" id="PJF00605.1"/>
    </source>
</evidence>
<dbReference type="CDD" id="cd14014">
    <property type="entry name" value="STKc_PknB_like"/>
    <property type="match status" value="1"/>
</dbReference>
<evidence type="ECO:0000256" key="5">
    <source>
        <dbReference type="PROSITE-ProRule" id="PRU10141"/>
    </source>
</evidence>
<dbReference type="Pfam" id="PF00069">
    <property type="entry name" value="Pkinase"/>
    <property type="match status" value="1"/>
</dbReference>
<organism evidence="7 8">
    <name type="scientific">Prevotella intermedia</name>
    <dbReference type="NCBI Taxonomy" id="28131"/>
    <lineage>
        <taxon>Bacteria</taxon>
        <taxon>Pseudomonadati</taxon>
        <taxon>Bacteroidota</taxon>
        <taxon>Bacteroidia</taxon>
        <taxon>Bacteroidales</taxon>
        <taxon>Prevotellaceae</taxon>
        <taxon>Prevotella</taxon>
    </lineage>
</organism>
<feature type="domain" description="Protein kinase" evidence="6">
    <location>
        <begin position="16"/>
        <end position="323"/>
    </location>
</feature>
<dbReference type="SUPFAM" id="SSF56112">
    <property type="entry name" value="Protein kinase-like (PK-like)"/>
    <property type="match status" value="1"/>
</dbReference>
<keyword evidence="2 5" id="KW-0547">Nucleotide-binding</keyword>
<dbReference type="Gene3D" id="1.10.510.10">
    <property type="entry name" value="Transferase(Phosphotransferase) domain 1"/>
    <property type="match status" value="1"/>
</dbReference>
<protein>
    <recommendedName>
        <fullName evidence="6">Protein kinase domain-containing protein</fullName>
    </recommendedName>
</protein>
<dbReference type="PANTHER" id="PTHR43289:SF34">
    <property type="entry name" value="SERINE_THREONINE-PROTEIN KINASE YBDM-RELATED"/>
    <property type="match status" value="1"/>
</dbReference>
<dbReference type="AlphaFoldDB" id="A0A2M8M8S4"/>
<dbReference type="InterPro" id="IPR000719">
    <property type="entry name" value="Prot_kinase_dom"/>
</dbReference>
<dbReference type="GO" id="GO:0005524">
    <property type="term" value="F:ATP binding"/>
    <property type="evidence" value="ECO:0007669"/>
    <property type="project" value="UniProtKB-UniRule"/>
</dbReference>
<dbReference type="Proteomes" id="UP000228641">
    <property type="component" value="Unassembled WGS sequence"/>
</dbReference>
<evidence type="ECO:0000259" key="6">
    <source>
        <dbReference type="PROSITE" id="PS50011"/>
    </source>
</evidence>
<dbReference type="PROSITE" id="PS50011">
    <property type="entry name" value="PROTEIN_KINASE_DOM"/>
    <property type="match status" value="1"/>
</dbReference>
<dbReference type="GO" id="GO:0004674">
    <property type="term" value="F:protein serine/threonine kinase activity"/>
    <property type="evidence" value="ECO:0007669"/>
    <property type="project" value="TreeGrafter"/>
</dbReference>
<keyword evidence="1" id="KW-0808">Transferase</keyword>
<dbReference type="EMBL" id="PGGD01000001">
    <property type="protein sequence ID" value="PJF00605.1"/>
    <property type="molecule type" value="Genomic_DNA"/>
</dbReference>
<reference evidence="7 8" key="1">
    <citation type="submission" date="2017-11" db="EMBL/GenBank/DDBJ databases">
        <title>Genome sequencing of Prevotella intermedia KCOM 1779.</title>
        <authorList>
            <person name="Kook J.-K."/>
            <person name="Park S.-N."/>
            <person name="Lim Y.K."/>
        </authorList>
    </citation>
    <scope>NUCLEOTIDE SEQUENCE [LARGE SCALE GENOMIC DNA]</scope>
    <source>
        <strain evidence="7 8">KCOM 1779</strain>
    </source>
</reference>
<evidence type="ECO:0000256" key="1">
    <source>
        <dbReference type="ARBA" id="ARBA00022679"/>
    </source>
</evidence>
<name>A0A2M8M8S4_PREIN</name>
<sequence length="530" mass="62103">MKESIKLEDHFEKIENSHNGLIGKGGFSEVYKVRYKKDNRIYALKILNYNVKDSNVHKQIQDFENEVAFLRRLTHDSIVRYIDDFVIDDRPAILMELIEGKSLDQLLKEENYFNTVDVIEVAKQISGALMTCHYLQVPEKIGLISDTQIFREYAIIHNDIHTKNIIQVKNEQGEIQYKLIDFGLSFVNLESARTSLKVNGWKEFKSPEKWEEKTLDTRSDIYSFGVVLYSLLTGQAPFPCDDYQSSIKEIQLMNSCLNDPVPDIWSIRKSKIYGDSPVTPSQPDYPYWLNILVLRCLEKDPNKRFQSGKELNAQIQDGIRDLLPKDWPSTEVSVITEHSDTVFYDRNANNTEGNPEEKIEKKQYEETIRHKGDNKPRFAVKINKYHALIAILLCLAVGFVWNSKNKIDTLPLESENIKILKAYFVADEKALYKKEIETLSKFFRFPIYYYTQNYTEEGFENHYIESVSRYKEKDMRIDSIIPVPNTDNTKYRVYGEQRKYKKDKNTYNVGKIKDEFTLKDYKIVSVVKLY</sequence>
<evidence type="ECO:0000256" key="3">
    <source>
        <dbReference type="ARBA" id="ARBA00022777"/>
    </source>
</evidence>
<proteinExistence type="predicted"/>
<feature type="binding site" evidence="5">
    <location>
        <position position="45"/>
    </location>
    <ligand>
        <name>ATP</name>
        <dbReference type="ChEBI" id="CHEBI:30616"/>
    </ligand>
</feature>
<evidence type="ECO:0000256" key="2">
    <source>
        <dbReference type="ARBA" id="ARBA00022741"/>
    </source>
</evidence>
<dbReference type="InterPro" id="IPR011009">
    <property type="entry name" value="Kinase-like_dom_sf"/>
</dbReference>
<dbReference type="PANTHER" id="PTHR43289">
    <property type="entry name" value="MITOGEN-ACTIVATED PROTEIN KINASE KINASE KINASE 20-RELATED"/>
    <property type="match status" value="1"/>
</dbReference>
<gene>
    <name evidence="7" type="ORF">CUB97_04685</name>
</gene>
<evidence type="ECO:0000313" key="8">
    <source>
        <dbReference type="Proteomes" id="UP000228641"/>
    </source>
</evidence>
<dbReference type="InterPro" id="IPR017441">
    <property type="entry name" value="Protein_kinase_ATP_BS"/>
</dbReference>
<keyword evidence="3" id="KW-0418">Kinase</keyword>